<dbReference type="CDD" id="cd17536">
    <property type="entry name" value="REC_YesN-like"/>
    <property type="match status" value="1"/>
</dbReference>
<gene>
    <name evidence="11" type="ORF">JOC48_003581</name>
</gene>
<dbReference type="RefSeq" id="WP_204501701.1">
    <property type="nucleotide sequence ID" value="NZ_JAFBDR010000025.1"/>
</dbReference>
<evidence type="ECO:0000259" key="9">
    <source>
        <dbReference type="PROSITE" id="PS01124"/>
    </source>
</evidence>
<dbReference type="EMBL" id="JAFBDR010000025">
    <property type="protein sequence ID" value="MBM7573033.1"/>
    <property type="molecule type" value="Genomic_DNA"/>
</dbReference>
<feature type="modified residue" description="4-aspartylphosphate" evidence="8">
    <location>
        <position position="55"/>
    </location>
</feature>
<dbReference type="InterPro" id="IPR018060">
    <property type="entry name" value="HTH_AraC"/>
</dbReference>
<proteinExistence type="predicted"/>
<evidence type="ECO:0000313" key="12">
    <source>
        <dbReference type="Proteomes" id="UP001296943"/>
    </source>
</evidence>
<evidence type="ECO:0000256" key="7">
    <source>
        <dbReference type="ARBA" id="ARBA00023163"/>
    </source>
</evidence>
<comment type="caution">
    <text evidence="11">The sequence shown here is derived from an EMBL/GenBank/DDBJ whole genome shotgun (WGS) entry which is preliminary data.</text>
</comment>
<dbReference type="Pfam" id="PF00072">
    <property type="entry name" value="Response_reg"/>
    <property type="match status" value="1"/>
</dbReference>
<accession>A0ABS2N4K1</accession>
<keyword evidence="6" id="KW-0238">DNA-binding</keyword>
<dbReference type="InterPro" id="IPR051552">
    <property type="entry name" value="HptR"/>
</dbReference>
<evidence type="ECO:0000259" key="10">
    <source>
        <dbReference type="PROSITE" id="PS50110"/>
    </source>
</evidence>
<feature type="domain" description="HTH araC/xylS-type" evidence="9">
    <location>
        <begin position="442"/>
        <end position="540"/>
    </location>
</feature>
<name>A0ABS2N4K1_9BACI</name>
<evidence type="ECO:0000256" key="4">
    <source>
        <dbReference type="ARBA" id="ARBA00023012"/>
    </source>
</evidence>
<evidence type="ECO:0000256" key="8">
    <source>
        <dbReference type="PROSITE-ProRule" id="PRU00169"/>
    </source>
</evidence>
<dbReference type="PRINTS" id="PR00032">
    <property type="entry name" value="HTHARAC"/>
</dbReference>
<feature type="domain" description="Response regulatory" evidence="10">
    <location>
        <begin position="3"/>
        <end position="120"/>
    </location>
</feature>
<dbReference type="InterPro" id="IPR009057">
    <property type="entry name" value="Homeodomain-like_sf"/>
</dbReference>
<dbReference type="InterPro" id="IPR020449">
    <property type="entry name" value="Tscrpt_reg_AraC-type_HTH"/>
</dbReference>
<organism evidence="11 12">
    <name type="scientific">Aquibacillus albus</name>
    <dbReference type="NCBI Taxonomy" id="1168171"/>
    <lineage>
        <taxon>Bacteria</taxon>
        <taxon>Bacillati</taxon>
        <taxon>Bacillota</taxon>
        <taxon>Bacilli</taxon>
        <taxon>Bacillales</taxon>
        <taxon>Bacillaceae</taxon>
        <taxon>Aquibacillus</taxon>
    </lineage>
</organism>
<dbReference type="SMART" id="SM00448">
    <property type="entry name" value="REC"/>
    <property type="match status" value="1"/>
</dbReference>
<reference evidence="11 12" key="1">
    <citation type="submission" date="2021-01" db="EMBL/GenBank/DDBJ databases">
        <title>Genomic Encyclopedia of Type Strains, Phase IV (KMG-IV): sequencing the most valuable type-strain genomes for metagenomic binning, comparative biology and taxonomic classification.</title>
        <authorList>
            <person name="Goeker M."/>
        </authorList>
    </citation>
    <scope>NUCLEOTIDE SEQUENCE [LARGE SCALE GENOMIC DNA]</scope>
    <source>
        <strain evidence="11 12">DSM 23711</strain>
    </source>
</reference>
<comment type="subcellular location">
    <subcellularLocation>
        <location evidence="1">Cytoplasm</location>
    </subcellularLocation>
</comment>
<evidence type="ECO:0000256" key="5">
    <source>
        <dbReference type="ARBA" id="ARBA00023015"/>
    </source>
</evidence>
<evidence type="ECO:0000256" key="2">
    <source>
        <dbReference type="ARBA" id="ARBA00022490"/>
    </source>
</evidence>
<dbReference type="SMART" id="SM00342">
    <property type="entry name" value="HTH_ARAC"/>
    <property type="match status" value="1"/>
</dbReference>
<keyword evidence="5" id="KW-0805">Transcription regulation</keyword>
<evidence type="ECO:0000256" key="6">
    <source>
        <dbReference type="ARBA" id="ARBA00023125"/>
    </source>
</evidence>
<protein>
    <submittedName>
        <fullName evidence="11">Two-component system response regulator YesN</fullName>
    </submittedName>
</protein>
<evidence type="ECO:0000256" key="3">
    <source>
        <dbReference type="ARBA" id="ARBA00022553"/>
    </source>
</evidence>
<dbReference type="Gene3D" id="3.40.50.2300">
    <property type="match status" value="1"/>
</dbReference>
<dbReference type="InterPro" id="IPR011006">
    <property type="entry name" value="CheY-like_superfamily"/>
</dbReference>
<keyword evidence="4" id="KW-0902">Two-component regulatory system</keyword>
<dbReference type="PANTHER" id="PTHR42713">
    <property type="entry name" value="HISTIDINE KINASE-RELATED"/>
    <property type="match status" value="1"/>
</dbReference>
<dbReference type="Proteomes" id="UP001296943">
    <property type="component" value="Unassembled WGS sequence"/>
</dbReference>
<dbReference type="PANTHER" id="PTHR42713:SF3">
    <property type="entry name" value="TRANSCRIPTIONAL REGULATORY PROTEIN HPTR"/>
    <property type="match status" value="1"/>
</dbReference>
<dbReference type="InterPro" id="IPR018062">
    <property type="entry name" value="HTH_AraC-typ_CS"/>
</dbReference>
<sequence>MFNILVVEDEDMIRHKVLNNIDWYSNGFQQVFEAENGSEALNIMESNKIDILITDIKMPFMDGIELTKYVKECYPNIKVIIISGHADFDYARKSITLNVSHYILKPFQSKNLLKLVNEVKEELIRDLGEQEDVEKMRRQLRQNKQSLRERLIENLLTNSFVGNLANDLEYVEMDHLKGRSFFVAVINIDEMQEVIRGKEEEEKYIYNLSIYEWICKMIQSEWGEDDSNDRIEKGYILNYKIDQIVLISFENPKIITPVLEEIIGTALKEKGYSLTVGIGNIYTHLFDLCVSYREASSAATLSRIHGPCVLYSFRDISFDQTQYSKQLQRIVDHKIYNNIKVGAFDEVKQDIADLLAELKASGIDFDAVSTVINNFILMSCKTVNELGYNVKDIFGEDGLSVYLQKDANLTYKDLEGRLYAFYTEVHEFIASKRSNRTEKLVAEIKTYMDENYGDNITLTSLSHKLNISPSYLSVLFREFVSQNFSDYLTNIRIQKAKELLKNTDLRINEIAAKIGYRDAYYFSSVFKKVIGMKPTQYREYLN</sequence>
<keyword evidence="12" id="KW-1185">Reference proteome</keyword>
<keyword evidence="3 8" id="KW-0597">Phosphoprotein</keyword>
<dbReference type="PROSITE" id="PS01124">
    <property type="entry name" value="HTH_ARAC_FAMILY_2"/>
    <property type="match status" value="1"/>
</dbReference>
<dbReference type="SUPFAM" id="SSF52172">
    <property type="entry name" value="CheY-like"/>
    <property type="match status" value="1"/>
</dbReference>
<evidence type="ECO:0000313" key="11">
    <source>
        <dbReference type="EMBL" id="MBM7573033.1"/>
    </source>
</evidence>
<keyword evidence="7" id="KW-0804">Transcription</keyword>
<dbReference type="SUPFAM" id="SSF46689">
    <property type="entry name" value="Homeodomain-like"/>
    <property type="match status" value="2"/>
</dbReference>
<dbReference type="InterPro" id="IPR001789">
    <property type="entry name" value="Sig_transdc_resp-reg_receiver"/>
</dbReference>
<dbReference type="Gene3D" id="1.10.10.60">
    <property type="entry name" value="Homeodomain-like"/>
    <property type="match status" value="2"/>
</dbReference>
<dbReference type="PROSITE" id="PS50110">
    <property type="entry name" value="RESPONSE_REGULATORY"/>
    <property type="match status" value="1"/>
</dbReference>
<dbReference type="Pfam" id="PF12833">
    <property type="entry name" value="HTH_18"/>
    <property type="match status" value="1"/>
</dbReference>
<evidence type="ECO:0000256" key="1">
    <source>
        <dbReference type="ARBA" id="ARBA00004496"/>
    </source>
</evidence>
<dbReference type="PROSITE" id="PS00041">
    <property type="entry name" value="HTH_ARAC_FAMILY_1"/>
    <property type="match status" value="1"/>
</dbReference>
<keyword evidence="2" id="KW-0963">Cytoplasm</keyword>